<dbReference type="AlphaFoldDB" id="A0A1H7KIZ2"/>
<dbReference type="EMBL" id="FOAD01000002">
    <property type="protein sequence ID" value="SEK86742.1"/>
    <property type="molecule type" value="Genomic_DNA"/>
</dbReference>
<dbReference type="RefSeq" id="WP_074792691.1">
    <property type="nucleotide sequence ID" value="NZ_FOAD01000002.1"/>
</dbReference>
<evidence type="ECO:0000313" key="2">
    <source>
        <dbReference type="Proteomes" id="UP000183894"/>
    </source>
</evidence>
<accession>A0A1H7KIZ2</accession>
<evidence type="ECO:0000313" key="1">
    <source>
        <dbReference type="EMBL" id="SEK86742.1"/>
    </source>
</evidence>
<organism evidence="1 2">
    <name type="scientific">Haloferax larsenii</name>
    <dbReference type="NCBI Taxonomy" id="302484"/>
    <lineage>
        <taxon>Archaea</taxon>
        <taxon>Methanobacteriati</taxon>
        <taxon>Methanobacteriota</taxon>
        <taxon>Stenosarchaea group</taxon>
        <taxon>Halobacteria</taxon>
        <taxon>Halobacteriales</taxon>
        <taxon>Haloferacaceae</taxon>
        <taxon>Haloferax</taxon>
    </lineage>
</organism>
<dbReference type="GeneID" id="96232875"/>
<dbReference type="Proteomes" id="UP000183894">
    <property type="component" value="Unassembled WGS sequence"/>
</dbReference>
<gene>
    <name evidence="1" type="ORF">SAMN04488691_10220</name>
</gene>
<name>A0A1H7KIZ2_HALLR</name>
<protein>
    <submittedName>
        <fullName evidence="1">Uncharacterized protein</fullName>
    </submittedName>
</protein>
<reference evidence="1 2" key="1">
    <citation type="submission" date="2016-10" db="EMBL/GenBank/DDBJ databases">
        <authorList>
            <person name="de Groot N.N."/>
        </authorList>
    </citation>
    <scope>NUCLEOTIDE SEQUENCE [LARGE SCALE GENOMIC DNA]</scope>
    <source>
        <strain evidence="1 2">CDM_5</strain>
    </source>
</reference>
<sequence>MALLDDVDLDIETLASVGAGVGAANWGAQELLSTNFLADLLGTNVGLGYIAVGAAGVVVITERLGVTEVFD</sequence>
<proteinExistence type="predicted"/>